<reference evidence="1 2" key="1">
    <citation type="submission" date="2016-11" db="EMBL/GenBank/DDBJ databases">
        <title>The macronuclear genome of Stentor coeruleus: a giant cell with tiny introns.</title>
        <authorList>
            <person name="Slabodnick M."/>
            <person name="Ruby J.G."/>
            <person name="Reiff S.B."/>
            <person name="Swart E.C."/>
            <person name="Gosai S."/>
            <person name="Prabakaran S."/>
            <person name="Witkowska E."/>
            <person name="Larue G.E."/>
            <person name="Fisher S."/>
            <person name="Freeman R.M."/>
            <person name="Gunawardena J."/>
            <person name="Chu W."/>
            <person name="Stover N.A."/>
            <person name="Gregory B.D."/>
            <person name="Nowacki M."/>
            <person name="Derisi J."/>
            <person name="Roy S.W."/>
            <person name="Marshall W.F."/>
            <person name="Sood P."/>
        </authorList>
    </citation>
    <scope>NUCLEOTIDE SEQUENCE [LARGE SCALE GENOMIC DNA]</scope>
    <source>
        <strain evidence="1">WM001</strain>
    </source>
</reference>
<name>A0A1R2AST2_9CILI</name>
<sequence>MSSPKDTITFSGLSKTERSPTNYGSKFHWNSSITEAPSKEFASLFNSYYKASFLHSPQELVSCNIPRCHINLVNCKSSPIYHNVRVGKESKVKCNGGLAQVDSLRRLLLKPLDDDSDKKIKNFYEKNLAWANKKDEKTKKIRESMTEREFQDCTFYPFVSKKGEKKPRKSMDLRMNTWKSKSSFDAGSEVKSHKRVATETTPRNSDNLIIYSALSPAESKVGFNEGCAVEKFIERAKPMVNYRSINFLI</sequence>
<keyword evidence="2" id="KW-1185">Reference proteome</keyword>
<protein>
    <submittedName>
        <fullName evidence="1">Uncharacterized protein</fullName>
    </submittedName>
</protein>
<accession>A0A1R2AST2</accession>
<evidence type="ECO:0000313" key="1">
    <source>
        <dbReference type="EMBL" id="OMJ67574.1"/>
    </source>
</evidence>
<evidence type="ECO:0000313" key="2">
    <source>
        <dbReference type="Proteomes" id="UP000187209"/>
    </source>
</evidence>
<dbReference type="Proteomes" id="UP000187209">
    <property type="component" value="Unassembled WGS sequence"/>
</dbReference>
<dbReference type="EMBL" id="MPUH01001473">
    <property type="protein sequence ID" value="OMJ67574.1"/>
    <property type="molecule type" value="Genomic_DNA"/>
</dbReference>
<gene>
    <name evidence="1" type="ORF">SteCoe_35228</name>
</gene>
<comment type="caution">
    <text evidence="1">The sequence shown here is derived from an EMBL/GenBank/DDBJ whole genome shotgun (WGS) entry which is preliminary data.</text>
</comment>
<proteinExistence type="predicted"/>
<organism evidence="1 2">
    <name type="scientific">Stentor coeruleus</name>
    <dbReference type="NCBI Taxonomy" id="5963"/>
    <lineage>
        <taxon>Eukaryota</taxon>
        <taxon>Sar</taxon>
        <taxon>Alveolata</taxon>
        <taxon>Ciliophora</taxon>
        <taxon>Postciliodesmatophora</taxon>
        <taxon>Heterotrichea</taxon>
        <taxon>Heterotrichida</taxon>
        <taxon>Stentoridae</taxon>
        <taxon>Stentor</taxon>
    </lineage>
</organism>
<dbReference type="AlphaFoldDB" id="A0A1R2AST2"/>